<dbReference type="AlphaFoldDB" id="A0AAV7IE43"/>
<name>A0AAV7IE43_COTGL</name>
<keyword evidence="2" id="KW-1185">Reference proteome</keyword>
<sequence length="70" mass="7852">MITKDKNTINIPFKDIQQLQKHTVDAGSKVGYEIQCSTSSMATLSHLYRPGYSARTGYTTGRSFYCKAEL</sequence>
<organism evidence="1 2">
    <name type="scientific">Cotesia glomerata</name>
    <name type="common">Lepidopteran parasitic wasp</name>
    <name type="synonym">Apanteles glomeratus</name>
    <dbReference type="NCBI Taxonomy" id="32391"/>
    <lineage>
        <taxon>Eukaryota</taxon>
        <taxon>Metazoa</taxon>
        <taxon>Ecdysozoa</taxon>
        <taxon>Arthropoda</taxon>
        <taxon>Hexapoda</taxon>
        <taxon>Insecta</taxon>
        <taxon>Pterygota</taxon>
        <taxon>Neoptera</taxon>
        <taxon>Endopterygota</taxon>
        <taxon>Hymenoptera</taxon>
        <taxon>Apocrita</taxon>
        <taxon>Ichneumonoidea</taxon>
        <taxon>Braconidae</taxon>
        <taxon>Microgastrinae</taxon>
        <taxon>Cotesia</taxon>
    </lineage>
</organism>
<reference evidence="1 2" key="1">
    <citation type="journal article" date="2021" name="J. Hered.">
        <title>A chromosome-level genome assembly of the parasitoid wasp, Cotesia glomerata (Hymenoptera: Braconidae).</title>
        <authorList>
            <person name="Pinto B.J."/>
            <person name="Weis J.J."/>
            <person name="Gamble T."/>
            <person name="Ode P.J."/>
            <person name="Paul R."/>
            <person name="Zaspel J.M."/>
        </authorList>
    </citation>
    <scope>NUCLEOTIDE SEQUENCE [LARGE SCALE GENOMIC DNA]</scope>
    <source>
        <strain evidence="1">CgM1</strain>
    </source>
</reference>
<evidence type="ECO:0000313" key="2">
    <source>
        <dbReference type="Proteomes" id="UP000826195"/>
    </source>
</evidence>
<proteinExistence type="predicted"/>
<accession>A0AAV7IE43</accession>
<evidence type="ECO:0000313" key="1">
    <source>
        <dbReference type="EMBL" id="KAH0558283.1"/>
    </source>
</evidence>
<protein>
    <submittedName>
        <fullName evidence="1">Uncharacterized protein</fullName>
    </submittedName>
</protein>
<comment type="caution">
    <text evidence="1">The sequence shown here is derived from an EMBL/GenBank/DDBJ whole genome shotgun (WGS) entry which is preliminary data.</text>
</comment>
<dbReference type="Proteomes" id="UP000826195">
    <property type="component" value="Unassembled WGS sequence"/>
</dbReference>
<dbReference type="EMBL" id="JAHXZJ010000747">
    <property type="protein sequence ID" value="KAH0558283.1"/>
    <property type="molecule type" value="Genomic_DNA"/>
</dbReference>
<gene>
    <name evidence="1" type="ORF">KQX54_015437</name>
</gene>